<dbReference type="FunFam" id="3.40.50.720:FF:000203">
    <property type="entry name" value="D-3-phosphoglycerate dehydrogenase (SerA)"/>
    <property type="match status" value="1"/>
</dbReference>
<dbReference type="EMBL" id="DVMW01000047">
    <property type="protein sequence ID" value="HIU36584.1"/>
    <property type="molecule type" value="Genomic_DNA"/>
</dbReference>
<feature type="domain" description="D-isomer specific 2-hydroxyacid dehydrogenase NAD-binding" evidence="6">
    <location>
        <begin position="108"/>
        <end position="287"/>
    </location>
</feature>
<comment type="caution">
    <text evidence="7">The sequence shown here is derived from an EMBL/GenBank/DDBJ whole genome shotgun (WGS) entry which is preliminary data.</text>
</comment>
<name>A0A9D1IIS5_9FIRM</name>
<dbReference type="PANTHER" id="PTHR43761">
    <property type="entry name" value="D-ISOMER SPECIFIC 2-HYDROXYACID DEHYDROGENASE FAMILY PROTEIN (AFU_ORTHOLOGUE AFUA_1G13630)"/>
    <property type="match status" value="1"/>
</dbReference>
<dbReference type="PROSITE" id="PS00671">
    <property type="entry name" value="D_2_HYDROXYACID_DH_3"/>
    <property type="match status" value="1"/>
</dbReference>
<evidence type="ECO:0000313" key="7">
    <source>
        <dbReference type="EMBL" id="HIU36584.1"/>
    </source>
</evidence>
<dbReference type="SUPFAM" id="SSF51735">
    <property type="entry name" value="NAD(P)-binding Rossmann-fold domains"/>
    <property type="match status" value="1"/>
</dbReference>
<keyword evidence="3" id="KW-0520">NAD</keyword>
<dbReference type="InterPro" id="IPR050418">
    <property type="entry name" value="D-iso_2-hydroxyacid_DH_PdxB"/>
</dbReference>
<dbReference type="SUPFAM" id="SSF52283">
    <property type="entry name" value="Formate/glycerate dehydrogenase catalytic domain-like"/>
    <property type="match status" value="1"/>
</dbReference>
<comment type="similarity">
    <text evidence="1 4">Belongs to the D-isomer specific 2-hydroxyacid dehydrogenase family.</text>
</comment>
<dbReference type="Pfam" id="PF02826">
    <property type="entry name" value="2-Hacid_dh_C"/>
    <property type="match status" value="1"/>
</dbReference>
<evidence type="ECO:0000256" key="2">
    <source>
        <dbReference type="ARBA" id="ARBA00023002"/>
    </source>
</evidence>
<accession>A0A9D1IIS5</accession>
<protein>
    <submittedName>
        <fullName evidence="7">D-2-hydroxyacid dehydrogenase</fullName>
    </submittedName>
</protein>
<gene>
    <name evidence="7" type="ORF">IAC53_08280</name>
</gene>
<dbReference type="PANTHER" id="PTHR43761:SF1">
    <property type="entry name" value="D-ISOMER SPECIFIC 2-HYDROXYACID DEHYDROGENASE CATALYTIC DOMAIN-CONTAINING PROTEIN-RELATED"/>
    <property type="match status" value="1"/>
</dbReference>
<dbReference type="Gene3D" id="3.40.50.720">
    <property type="entry name" value="NAD(P)-binding Rossmann-like Domain"/>
    <property type="match status" value="2"/>
</dbReference>
<dbReference type="InterPro" id="IPR006139">
    <property type="entry name" value="D-isomer_2_OHA_DH_cat_dom"/>
</dbReference>
<feature type="domain" description="D-isomer specific 2-hydroxyacid dehydrogenase catalytic" evidence="5">
    <location>
        <begin position="22"/>
        <end position="318"/>
    </location>
</feature>
<dbReference type="Proteomes" id="UP000824071">
    <property type="component" value="Unassembled WGS sequence"/>
</dbReference>
<evidence type="ECO:0000256" key="3">
    <source>
        <dbReference type="ARBA" id="ARBA00023027"/>
    </source>
</evidence>
<dbReference type="CDD" id="cd12162">
    <property type="entry name" value="2-Hacid_dh_4"/>
    <property type="match status" value="1"/>
</dbReference>
<dbReference type="GO" id="GO:0016616">
    <property type="term" value="F:oxidoreductase activity, acting on the CH-OH group of donors, NAD or NADP as acceptor"/>
    <property type="evidence" value="ECO:0007669"/>
    <property type="project" value="InterPro"/>
</dbReference>
<keyword evidence="2 4" id="KW-0560">Oxidoreductase</keyword>
<evidence type="ECO:0000259" key="6">
    <source>
        <dbReference type="Pfam" id="PF02826"/>
    </source>
</evidence>
<dbReference type="InterPro" id="IPR006140">
    <property type="entry name" value="D-isomer_DH_NAD-bd"/>
</dbReference>
<sequence>MNIVVLDGYTTNPGDLSWDWLSAYGRVAVYDRTPRDKIAERTKDADIVVTNKTPLTKAEIDEMPRLRYVALLSTGYNIVDGAYLRQRGVPVSNIPAYSTTAVAQLVFAFLTAFTNRVALHAEAVRAGEWCRCPDFCFWKAPLSELAGKTLGIIGFGGIGQRVADLAAAFDMRVLAVSGHETDQSARKNFCWTTLETLAAESDFITLHCPLNAQTENLVDAAFLARCKRTAYLINTARGPVVDAQALADALNEGRLAGAGLDVLPEEPPKEDCPLLRAKNCLITPHIAWAGRETRERLMSVLQENFAAFFAGSPIHVVN</sequence>
<organism evidence="7 8">
    <name type="scientific">Candidatus Fimenecus excrementigallinarum</name>
    <dbReference type="NCBI Taxonomy" id="2840816"/>
    <lineage>
        <taxon>Bacteria</taxon>
        <taxon>Bacillati</taxon>
        <taxon>Bacillota</taxon>
        <taxon>Clostridia</taxon>
        <taxon>Candidatus Fimenecus</taxon>
    </lineage>
</organism>
<evidence type="ECO:0000256" key="1">
    <source>
        <dbReference type="ARBA" id="ARBA00005854"/>
    </source>
</evidence>
<dbReference type="GO" id="GO:0051287">
    <property type="term" value="F:NAD binding"/>
    <property type="evidence" value="ECO:0007669"/>
    <property type="project" value="InterPro"/>
</dbReference>
<dbReference type="InterPro" id="IPR029753">
    <property type="entry name" value="D-isomer_DH_CS"/>
</dbReference>
<dbReference type="AlphaFoldDB" id="A0A9D1IIS5"/>
<reference evidence="7" key="2">
    <citation type="journal article" date="2021" name="PeerJ">
        <title>Extensive microbial diversity within the chicken gut microbiome revealed by metagenomics and culture.</title>
        <authorList>
            <person name="Gilroy R."/>
            <person name="Ravi A."/>
            <person name="Getino M."/>
            <person name="Pursley I."/>
            <person name="Horton D.L."/>
            <person name="Alikhan N.F."/>
            <person name="Baker D."/>
            <person name="Gharbi K."/>
            <person name="Hall N."/>
            <person name="Watson M."/>
            <person name="Adriaenssens E.M."/>
            <person name="Foster-Nyarko E."/>
            <person name="Jarju S."/>
            <person name="Secka A."/>
            <person name="Antonio M."/>
            <person name="Oren A."/>
            <person name="Chaudhuri R.R."/>
            <person name="La Ragione R."/>
            <person name="Hildebrand F."/>
            <person name="Pallen M.J."/>
        </authorList>
    </citation>
    <scope>NUCLEOTIDE SEQUENCE</scope>
    <source>
        <strain evidence="7">ChiGjej1B1-19959</strain>
    </source>
</reference>
<dbReference type="InterPro" id="IPR036291">
    <property type="entry name" value="NAD(P)-bd_dom_sf"/>
</dbReference>
<reference evidence="7" key="1">
    <citation type="submission" date="2020-10" db="EMBL/GenBank/DDBJ databases">
        <authorList>
            <person name="Gilroy R."/>
        </authorList>
    </citation>
    <scope>NUCLEOTIDE SEQUENCE</scope>
    <source>
        <strain evidence="7">ChiGjej1B1-19959</strain>
    </source>
</reference>
<proteinExistence type="inferred from homology"/>
<dbReference type="Pfam" id="PF00389">
    <property type="entry name" value="2-Hacid_dh"/>
    <property type="match status" value="1"/>
</dbReference>
<evidence type="ECO:0000313" key="8">
    <source>
        <dbReference type="Proteomes" id="UP000824071"/>
    </source>
</evidence>
<evidence type="ECO:0000256" key="4">
    <source>
        <dbReference type="RuleBase" id="RU003719"/>
    </source>
</evidence>
<evidence type="ECO:0000259" key="5">
    <source>
        <dbReference type="Pfam" id="PF00389"/>
    </source>
</evidence>